<evidence type="ECO:0000256" key="1">
    <source>
        <dbReference type="SAM" id="MobiDB-lite"/>
    </source>
</evidence>
<dbReference type="GO" id="GO:0006203">
    <property type="term" value="P:dGTP catabolic process"/>
    <property type="evidence" value="ECO:0007669"/>
    <property type="project" value="TreeGrafter"/>
</dbReference>
<protein>
    <recommendedName>
        <fullName evidence="2">HD/PDEase domain-containing protein</fullName>
    </recommendedName>
</protein>
<feature type="domain" description="HD/PDEase" evidence="2">
    <location>
        <begin position="152"/>
        <end position="314"/>
    </location>
</feature>
<dbReference type="CDD" id="cd00077">
    <property type="entry name" value="HDc"/>
    <property type="match status" value="1"/>
</dbReference>
<dbReference type="InterPro" id="IPR003607">
    <property type="entry name" value="HD/PDEase_dom"/>
</dbReference>
<dbReference type="SUPFAM" id="SSF109604">
    <property type="entry name" value="HD-domain/PDEase-like"/>
    <property type="match status" value="1"/>
</dbReference>
<evidence type="ECO:0000313" key="3">
    <source>
        <dbReference type="EMBL" id="CAD9687641.1"/>
    </source>
</evidence>
<dbReference type="SMART" id="SM00471">
    <property type="entry name" value="HDc"/>
    <property type="match status" value="1"/>
</dbReference>
<evidence type="ECO:0000259" key="2">
    <source>
        <dbReference type="SMART" id="SM00471"/>
    </source>
</evidence>
<name>A0A7S2S2L2_9STRA</name>
<dbReference type="InterPro" id="IPR006674">
    <property type="entry name" value="HD_domain"/>
</dbReference>
<feature type="compositionally biased region" description="Basic residues" evidence="1">
    <location>
        <begin position="1"/>
        <end position="10"/>
    </location>
</feature>
<dbReference type="PANTHER" id="PTHR11373">
    <property type="entry name" value="DEOXYNUCLEOSIDE TRIPHOSPHATE TRIPHOSPHOHYDROLASE"/>
    <property type="match status" value="1"/>
</dbReference>
<dbReference type="AlphaFoldDB" id="A0A7S2S2L2"/>
<dbReference type="Gene3D" id="3.30.70.2760">
    <property type="match status" value="1"/>
</dbReference>
<proteinExistence type="predicted"/>
<reference evidence="3" key="1">
    <citation type="submission" date="2021-01" db="EMBL/GenBank/DDBJ databases">
        <authorList>
            <person name="Corre E."/>
            <person name="Pelletier E."/>
            <person name="Niang G."/>
            <person name="Scheremetjew M."/>
            <person name="Finn R."/>
            <person name="Kale V."/>
            <person name="Holt S."/>
            <person name="Cochrane G."/>
            <person name="Meng A."/>
            <person name="Brown T."/>
            <person name="Cohen L."/>
        </authorList>
    </citation>
    <scope>NUCLEOTIDE SEQUENCE</scope>
    <source>
        <strain evidence="3">NY070348D</strain>
    </source>
</reference>
<dbReference type="InterPro" id="IPR050135">
    <property type="entry name" value="dGTPase-like"/>
</dbReference>
<accession>A0A7S2S2L2</accession>
<organism evidence="3">
    <name type="scientific">Mucochytrium quahogii</name>
    <dbReference type="NCBI Taxonomy" id="96639"/>
    <lineage>
        <taxon>Eukaryota</taxon>
        <taxon>Sar</taxon>
        <taxon>Stramenopiles</taxon>
        <taxon>Bigyra</taxon>
        <taxon>Labyrinthulomycetes</taxon>
        <taxon>Thraustochytrida</taxon>
        <taxon>Thraustochytriidae</taxon>
        <taxon>Mucochytrium</taxon>
    </lineage>
</organism>
<sequence length="609" mass="70358">MKRMTNKSSKRQSAAGQTKLMDHYRVKAKSARLNDMKTAGKVVSMVIEEESVPSGDKAVYKPAKRSFISLVVDDVAQAEEKMKNCTTNQALSINPRPRRGGRKRCESFVTCDIIHGRIELPPLAKRIIDTKYFQRLANLKQLGFSALKWRNANHTRFEHSVGVAHLAGEWVRHLQMNQPELGISASDILCVQIAGLVHDLGHGPYSHVFDSKVVPRLRDVKVPWSHEDGSVLLLDALIQDYDINLDEYGLDPVEDVKIIKDMILGVDKKERERRDRLNCWPRKRFLYDIVANDESGLDVDKLDYLQRDSSRIAVPGLSNCNFKCLLEQSRVRKCFEDGRVVERVCFPRDLFRVLATAFRTRFELHQDVYQHTDVKGWEYMMADFLLEVNEDFRFRGAKISETIHDPRKYVRLTDNVLDTIGGWLEENNDPKFDKARDLYCRFTERRDGYKEAGSVVLVDSLEQVFVKLGKKRFQENVHRAICFGGVYPGDEDELGENDKPLLPMDSFHVDVHLVHWGQKAKNPLESVWFFKDPESMDFAKPGAICLKEKYKSYLPTKFMLVKVSVFVKNQEDKDDTHKYFQKWAETEGEMEVTYTQDETISQISPHTHM</sequence>
<dbReference type="GO" id="GO:0008832">
    <property type="term" value="F:dGTPase activity"/>
    <property type="evidence" value="ECO:0007669"/>
    <property type="project" value="TreeGrafter"/>
</dbReference>
<dbReference type="PANTHER" id="PTHR11373:SF4">
    <property type="entry name" value="DEOXYNUCLEOSIDE TRIPHOSPHATE TRIPHOSPHOHYDROLASE SAMHD1"/>
    <property type="match status" value="1"/>
</dbReference>
<dbReference type="EMBL" id="HBHK01015283">
    <property type="protein sequence ID" value="CAD9687641.1"/>
    <property type="molecule type" value="Transcribed_RNA"/>
</dbReference>
<dbReference type="Pfam" id="PF01966">
    <property type="entry name" value="HD"/>
    <property type="match status" value="1"/>
</dbReference>
<dbReference type="GO" id="GO:0005634">
    <property type="term" value="C:nucleus"/>
    <property type="evidence" value="ECO:0007669"/>
    <property type="project" value="TreeGrafter"/>
</dbReference>
<feature type="region of interest" description="Disordered" evidence="1">
    <location>
        <begin position="1"/>
        <end position="23"/>
    </location>
</feature>
<gene>
    <name evidence="3" type="ORF">QSP1433_LOCUS9589</name>
</gene>
<dbReference type="Gene3D" id="1.10.3210.10">
    <property type="entry name" value="Hypothetical protein af1432"/>
    <property type="match status" value="1"/>
</dbReference>